<dbReference type="OrthoDB" id="9776196at2"/>
<evidence type="ECO:0000313" key="5">
    <source>
        <dbReference type="EMBL" id="REJ29424.1"/>
    </source>
</evidence>
<comment type="similarity">
    <text evidence="1">Belongs to the UPF0749 family.</text>
</comment>
<reference evidence="4 6" key="1">
    <citation type="submission" date="2016-01" db="EMBL/GenBank/DDBJ databases">
        <title>Draft Genome Sequences of Seven Thermophilic Sporeformers Isolated from Foods.</title>
        <authorList>
            <person name="Berendsen E.M."/>
            <person name="Wells-Bennik M.H."/>
            <person name="Krawcyk A.O."/>
            <person name="De Jong A."/>
            <person name="Holsappel S."/>
            <person name="Eijlander R.T."/>
            <person name="Kuipers O.P."/>
        </authorList>
    </citation>
    <scope>NUCLEOTIDE SEQUENCE [LARGE SCALE GENOMIC DNA]</scope>
    <source>
        <strain evidence="4 6">B4135</strain>
    </source>
</reference>
<dbReference type="PROSITE" id="PS50889">
    <property type="entry name" value="S4"/>
    <property type="match status" value="1"/>
</dbReference>
<sequence>MKTNRVIFSLVCLVLGFLVAYSYQLTQREEKAAPLTDSQWKKTVELRNELIAEEKKNRELAEELHKKQNEVLQFEKKLADEEKVLSGMAEEAEQLRRYLGKVKVSGKGLIVTLDDGKYPYEGDVNNYIVHEHHIFKVVNELYLSGAYAVAINGQRLTRRSYIVCNGPVITVDGKQFPAPFVITALGDPDVLEKALNMRGGVKDQLVSENIVVKIEKSNSVEMEPILGDHPS</sequence>
<evidence type="ECO:0000313" key="4">
    <source>
        <dbReference type="EMBL" id="KYD13225.1"/>
    </source>
</evidence>
<reference evidence="5 7" key="2">
    <citation type="submission" date="2018-03" db="EMBL/GenBank/DDBJ databases">
        <authorList>
            <person name="Keele B.F."/>
        </authorList>
    </citation>
    <scope>NUCLEOTIDE SEQUENCE [LARGE SCALE GENOMIC DNA]</scope>
    <source>
        <strain evidence="5">ZCTH4_d</strain>
    </source>
</reference>
<name>A0A150LLU5_9BACI</name>
<evidence type="ECO:0000256" key="2">
    <source>
        <dbReference type="PROSITE-ProRule" id="PRU00182"/>
    </source>
</evidence>
<dbReference type="RefSeq" id="WP_082798555.1">
    <property type="nucleotide sequence ID" value="NZ_JBAIZG010000039.1"/>
</dbReference>
<feature type="coiled-coil region" evidence="3">
    <location>
        <begin position="43"/>
        <end position="84"/>
    </location>
</feature>
<keyword evidence="3" id="KW-0175">Coiled coil</keyword>
<accession>A0A150LLU5</accession>
<dbReference type="EMBL" id="QEWE01000014">
    <property type="protein sequence ID" value="REJ29424.1"/>
    <property type="molecule type" value="Genomic_DNA"/>
</dbReference>
<evidence type="ECO:0000256" key="3">
    <source>
        <dbReference type="SAM" id="Coils"/>
    </source>
</evidence>
<dbReference type="Pfam" id="PF05949">
    <property type="entry name" value="DUF881"/>
    <property type="match status" value="1"/>
</dbReference>
<keyword evidence="2" id="KW-0694">RNA-binding</keyword>
<dbReference type="InterPro" id="IPR010273">
    <property type="entry name" value="DUF881"/>
</dbReference>
<dbReference type="EMBL" id="LQYT01000083">
    <property type="protein sequence ID" value="KYD13225.1"/>
    <property type="molecule type" value="Genomic_DNA"/>
</dbReference>
<dbReference type="PATRIC" id="fig|301148.3.peg.610"/>
<dbReference type="Proteomes" id="UP000257014">
    <property type="component" value="Unassembled WGS sequence"/>
</dbReference>
<protein>
    <submittedName>
        <fullName evidence="5">DUF881 domain-containing protein</fullName>
    </submittedName>
</protein>
<organism evidence="4 6">
    <name type="scientific">Caldibacillus debilis</name>
    <dbReference type="NCBI Taxonomy" id="301148"/>
    <lineage>
        <taxon>Bacteria</taxon>
        <taxon>Bacillati</taxon>
        <taxon>Bacillota</taxon>
        <taxon>Bacilli</taxon>
        <taxon>Bacillales</taxon>
        <taxon>Bacillaceae</taxon>
        <taxon>Caldibacillus</taxon>
    </lineage>
</organism>
<dbReference type="GO" id="GO:0003723">
    <property type="term" value="F:RNA binding"/>
    <property type="evidence" value="ECO:0007669"/>
    <property type="project" value="UniProtKB-KW"/>
</dbReference>
<proteinExistence type="inferred from homology"/>
<dbReference type="PANTHER" id="PTHR37313">
    <property type="entry name" value="UPF0749 PROTEIN RV1825"/>
    <property type="match status" value="1"/>
</dbReference>
<evidence type="ECO:0000313" key="7">
    <source>
        <dbReference type="Proteomes" id="UP000257014"/>
    </source>
</evidence>
<evidence type="ECO:0000256" key="1">
    <source>
        <dbReference type="ARBA" id="ARBA00009108"/>
    </source>
</evidence>
<evidence type="ECO:0000313" key="6">
    <source>
        <dbReference type="Proteomes" id="UP000075683"/>
    </source>
</evidence>
<gene>
    <name evidence="4" type="ORF">B4135_2972</name>
    <name evidence="5" type="ORF">C6P37_05645</name>
</gene>
<dbReference type="AlphaFoldDB" id="A0A150LLU5"/>
<dbReference type="STRING" id="301148.B4135_2972"/>
<dbReference type="Proteomes" id="UP000075683">
    <property type="component" value="Unassembled WGS sequence"/>
</dbReference>
<dbReference type="Gene3D" id="3.30.70.1880">
    <property type="entry name" value="Protein of unknown function DUF881"/>
    <property type="match status" value="1"/>
</dbReference>
<comment type="caution">
    <text evidence="4">The sequence shown here is derived from an EMBL/GenBank/DDBJ whole genome shotgun (WGS) entry which is preliminary data.</text>
</comment>
<dbReference type="PANTHER" id="PTHR37313:SF2">
    <property type="entry name" value="UPF0749 PROTEIN YLXX"/>
    <property type="match status" value="1"/>
</dbReference>